<gene>
    <name evidence="2" type="ORF">OCH239_14410</name>
</gene>
<feature type="domain" description="DUF4440" evidence="1">
    <location>
        <begin position="7"/>
        <end position="100"/>
    </location>
</feature>
<evidence type="ECO:0000259" key="1">
    <source>
        <dbReference type="Pfam" id="PF14534"/>
    </source>
</evidence>
<evidence type="ECO:0000313" key="2">
    <source>
        <dbReference type="EMBL" id="ETX15698.1"/>
    </source>
</evidence>
<keyword evidence="3" id="KW-1185">Reference proteome</keyword>
<protein>
    <recommendedName>
        <fullName evidence="1">DUF4440 domain-containing protein</fullName>
    </recommendedName>
</protein>
<dbReference type="Gene3D" id="3.10.450.50">
    <property type="match status" value="1"/>
</dbReference>
<dbReference type="RefSeq" id="WP_037259844.1">
    <property type="nucleotide sequence ID" value="NZ_JALZ01000004.1"/>
</dbReference>
<name>X7EKL0_9RHOB</name>
<evidence type="ECO:0000313" key="3">
    <source>
        <dbReference type="Proteomes" id="UP000022447"/>
    </source>
</evidence>
<comment type="caution">
    <text evidence="2">The sequence shown here is derived from an EMBL/GenBank/DDBJ whole genome shotgun (WGS) entry which is preliminary data.</text>
</comment>
<dbReference type="AlphaFoldDB" id="X7EKL0"/>
<proteinExistence type="predicted"/>
<dbReference type="InterPro" id="IPR032710">
    <property type="entry name" value="NTF2-like_dom_sf"/>
</dbReference>
<organism evidence="2 3">
    <name type="scientific">Roseivivax halodurans JCM 10272</name>
    <dbReference type="NCBI Taxonomy" id="1449350"/>
    <lineage>
        <taxon>Bacteria</taxon>
        <taxon>Pseudomonadati</taxon>
        <taxon>Pseudomonadota</taxon>
        <taxon>Alphaproteobacteria</taxon>
        <taxon>Rhodobacterales</taxon>
        <taxon>Roseobacteraceae</taxon>
        <taxon>Roseivivax</taxon>
    </lineage>
</organism>
<dbReference type="Proteomes" id="UP000022447">
    <property type="component" value="Unassembled WGS sequence"/>
</dbReference>
<dbReference type="EMBL" id="JALZ01000004">
    <property type="protein sequence ID" value="ETX15698.1"/>
    <property type="molecule type" value="Genomic_DNA"/>
</dbReference>
<dbReference type="SUPFAM" id="SSF54427">
    <property type="entry name" value="NTF2-like"/>
    <property type="match status" value="1"/>
</dbReference>
<sequence>MEEDLWRWERALWLGGADTFQRLMLPEVRMVFPMPGEALGHDAILEAVRASDRWSEVSFEHQTETDIGHSVILTYTAHASRGGETQVIACSSLWTEGDDGLRLVLHQQTPI</sequence>
<dbReference type="Pfam" id="PF14534">
    <property type="entry name" value="DUF4440"/>
    <property type="match status" value="1"/>
</dbReference>
<reference evidence="2 3" key="1">
    <citation type="submission" date="2014-01" db="EMBL/GenBank/DDBJ databases">
        <title>Roseivivax halodurans JCM 10272 Genome Sequencing.</title>
        <authorList>
            <person name="Lai Q."/>
            <person name="Li G."/>
            <person name="Shao Z."/>
        </authorList>
    </citation>
    <scope>NUCLEOTIDE SEQUENCE [LARGE SCALE GENOMIC DNA]</scope>
    <source>
        <strain evidence="2 3">JCM 10272</strain>
    </source>
</reference>
<accession>X7EKL0</accession>
<dbReference type="STRING" id="1449350.OCH239_14410"/>
<dbReference type="OrthoDB" id="7353854at2"/>
<dbReference type="InterPro" id="IPR027843">
    <property type="entry name" value="DUF4440"/>
</dbReference>